<proteinExistence type="predicted"/>
<keyword evidence="2" id="KW-1185">Reference proteome</keyword>
<accession>A0A135I1N4</accession>
<evidence type="ECO:0000313" key="1">
    <source>
        <dbReference type="EMBL" id="KXF79359.1"/>
    </source>
</evidence>
<comment type="caution">
    <text evidence="1">The sequence shown here is derived from an EMBL/GenBank/DDBJ whole genome shotgun (WGS) entry which is preliminary data.</text>
</comment>
<name>A0A135I1N4_9HYPH</name>
<sequence>MFENVVGALLSVQFRPKDEIRCQQAEDSFYEQFGQPLPRWLTGPARFLSNLKTAKGSAAVPPLDRAGSTQDV</sequence>
<dbReference type="EMBL" id="LNTU01000001">
    <property type="protein sequence ID" value="KXF79359.1"/>
    <property type="molecule type" value="Genomic_DNA"/>
</dbReference>
<reference evidence="1 2" key="1">
    <citation type="submission" date="2015-11" db="EMBL/GenBank/DDBJ databases">
        <title>Draft genome sequence of Paramesorhizobium deserti A-3-E, a strain highly resistant to diverse beta-lactam antibiotics.</title>
        <authorList>
            <person name="Lv R."/>
            <person name="Yang X."/>
            <person name="Fang N."/>
            <person name="Guo J."/>
            <person name="Luo X."/>
            <person name="Peng F."/>
            <person name="Yang R."/>
            <person name="Cui Y."/>
            <person name="Fang C."/>
            <person name="Song Y."/>
        </authorList>
    </citation>
    <scope>NUCLEOTIDE SEQUENCE [LARGE SCALE GENOMIC DNA]</scope>
    <source>
        <strain evidence="1 2">A-3-E</strain>
    </source>
</reference>
<dbReference type="Proteomes" id="UP000070107">
    <property type="component" value="Unassembled WGS sequence"/>
</dbReference>
<evidence type="ECO:0000313" key="2">
    <source>
        <dbReference type="Proteomes" id="UP000070107"/>
    </source>
</evidence>
<protein>
    <submittedName>
        <fullName evidence="1">Uncharacterized protein</fullName>
    </submittedName>
</protein>
<dbReference type="AlphaFoldDB" id="A0A135I1N4"/>
<organism evidence="1 2">
    <name type="scientific">Paramesorhizobium deserti</name>
    <dbReference type="NCBI Taxonomy" id="1494590"/>
    <lineage>
        <taxon>Bacteria</taxon>
        <taxon>Pseudomonadati</taxon>
        <taxon>Pseudomonadota</taxon>
        <taxon>Alphaproteobacteria</taxon>
        <taxon>Hyphomicrobiales</taxon>
        <taxon>Phyllobacteriaceae</taxon>
        <taxon>Paramesorhizobium</taxon>
    </lineage>
</organism>
<gene>
    <name evidence="1" type="ORF">ATN84_06515</name>
</gene>